<evidence type="ECO:0000313" key="1">
    <source>
        <dbReference type="EMBL" id="KAF7137349.1"/>
    </source>
</evidence>
<accession>A0A834GNX9</accession>
<protein>
    <recommendedName>
        <fullName evidence="3">Reverse transcriptase</fullName>
    </recommendedName>
</protein>
<evidence type="ECO:0000313" key="2">
    <source>
        <dbReference type="Proteomes" id="UP000626092"/>
    </source>
</evidence>
<gene>
    <name evidence="1" type="ORF">RHSIM_Rhsim07G0195000</name>
</gene>
<comment type="caution">
    <text evidence="1">The sequence shown here is derived from an EMBL/GenBank/DDBJ whole genome shotgun (WGS) entry which is preliminary data.</text>
</comment>
<proteinExistence type="predicted"/>
<reference evidence="1" key="1">
    <citation type="submission" date="2019-11" db="EMBL/GenBank/DDBJ databases">
        <authorList>
            <person name="Liu Y."/>
            <person name="Hou J."/>
            <person name="Li T.-Q."/>
            <person name="Guan C.-H."/>
            <person name="Wu X."/>
            <person name="Wu H.-Z."/>
            <person name="Ling F."/>
            <person name="Zhang R."/>
            <person name="Shi X.-G."/>
            <person name="Ren J.-P."/>
            <person name="Chen E.-F."/>
            <person name="Sun J.-M."/>
        </authorList>
    </citation>
    <scope>NUCLEOTIDE SEQUENCE</scope>
    <source>
        <strain evidence="1">Adult_tree_wgs_1</strain>
        <tissue evidence="1">Leaves</tissue>
    </source>
</reference>
<name>A0A834GNX9_RHOSS</name>
<keyword evidence="2" id="KW-1185">Reference proteome</keyword>
<organism evidence="1 2">
    <name type="scientific">Rhododendron simsii</name>
    <name type="common">Sims's rhododendron</name>
    <dbReference type="NCBI Taxonomy" id="118357"/>
    <lineage>
        <taxon>Eukaryota</taxon>
        <taxon>Viridiplantae</taxon>
        <taxon>Streptophyta</taxon>
        <taxon>Embryophyta</taxon>
        <taxon>Tracheophyta</taxon>
        <taxon>Spermatophyta</taxon>
        <taxon>Magnoliopsida</taxon>
        <taxon>eudicotyledons</taxon>
        <taxon>Gunneridae</taxon>
        <taxon>Pentapetalae</taxon>
        <taxon>asterids</taxon>
        <taxon>Ericales</taxon>
        <taxon>Ericaceae</taxon>
        <taxon>Ericoideae</taxon>
        <taxon>Rhodoreae</taxon>
        <taxon>Rhododendron</taxon>
    </lineage>
</organism>
<sequence>MEYPMSHSIDPVASDGVRELEDQEHVELGLLPNSTAYPRTTHEFREALADRDHCKDNRRQERISKQLIQDDIILMRLVNRAECELFEHLQARRRLGQCFSFLCTTNHFDPEMVVAHEFLTIVSHCEANANRIRGLETEEGVWKEDLEEVEQIVLGYFTSIFTSSNPSGFEAVLNSVQQRVTPAMNAMLMGPVTKVEEGLSGLLKDAELAGRIHGVKVCRGNPSVSHLFFADNTLIFNRGNEAEVRNILAILLSYCKASAQLLDFNKSVCFFSRITPSSERNRLSQILALDIRHFSYVKDKLRSKLDGWNDHTLNPAGKEVMLSL</sequence>
<dbReference type="EMBL" id="WJXA01000007">
    <property type="protein sequence ID" value="KAF7137349.1"/>
    <property type="molecule type" value="Genomic_DNA"/>
</dbReference>
<dbReference type="AlphaFoldDB" id="A0A834GNX9"/>
<evidence type="ECO:0008006" key="3">
    <source>
        <dbReference type="Google" id="ProtNLM"/>
    </source>
</evidence>
<dbReference type="OrthoDB" id="1936608at2759"/>
<dbReference type="Proteomes" id="UP000626092">
    <property type="component" value="Unassembled WGS sequence"/>
</dbReference>